<dbReference type="AlphaFoldDB" id="A0A4Q2JYH7"/>
<feature type="region of interest" description="Disordered" evidence="1">
    <location>
        <begin position="127"/>
        <end position="146"/>
    </location>
</feature>
<organism evidence="2 3">
    <name type="scientific">Agromyces binzhouensis</name>
    <dbReference type="NCBI Taxonomy" id="1817495"/>
    <lineage>
        <taxon>Bacteria</taxon>
        <taxon>Bacillati</taxon>
        <taxon>Actinomycetota</taxon>
        <taxon>Actinomycetes</taxon>
        <taxon>Micrococcales</taxon>
        <taxon>Microbacteriaceae</taxon>
        <taxon>Agromyces</taxon>
    </lineage>
</organism>
<dbReference type="Proteomes" id="UP000292881">
    <property type="component" value="Unassembled WGS sequence"/>
</dbReference>
<sequence length="146" mass="15332">MMGLFAAKSAVLVAARLGLGNAATRLLLHMALECWDEDTPDGRPARRYFGGREMAAVALGFTAPENGDPAAHQAVKRAVRELVSKGAIVRVRAGGRGLPAEYELLVSSSKPSAARAAVDNPVVLPFPARGQGVTERPPQGVAHRTP</sequence>
<evidence type="ECO:0000313" key="2">
    <source>
        <dbReference type="EMBL" id="RXZ51849.1"/>
    </source>
</evidence>
<comment type="caution">
    <text evidence="2">The sequence shown here is derived from an EMBL/GenBank/DDBJ whole genome shotgun (WGS) entry which is preliminary data.</text>
</comment>
<gene>
    <name evidence="2" type="ORF">ESO86_00410</name>
</gene>
<evidence type="ECO:0008006" key="4">
    <source>
        <dbReference type="Google" id="ProtNLM"/>
    </source>
</evidence>
<name>A0A4Q2JYH7_9MICO</name>
<proteinExistence type="predicted"/>
<reference evidence="2 3" key="1">
    <citation type="submission" date="2019-01" db="EMBL/GenBank/DDBJ databases">
        <authorList>
            <person name="Li J."/>
        </authorList>
    </citation>
    <scope>NUCLEOTIDE SEQUENCE [LARGE SCALE GENOMIC DNA]</scope>
    <source>
        <strain evidence="2 3">CGMCC 4.7180</strain>
    </source>
</reference>
<dbReference type="EMBL" id="SDPL01000002">
    <property type="protein sequence ID" value="RXZ51849.1"/>
    <property type="molecule type" value="Genomic_DNA"/>
</dbReference>
<evidence type="ECO:0000313" key="3">
    <source>
        <dbReference type="Proteomes" id="UP000292881"/>
    </source>
</evidence>
<protein>
    <recommendedName>
        <fullName evidence="4">Helix-turn-helix domain-containing protein</fullName>
    </recommendedName>
</protein>
<accession>A0A4Q2JYH7</accession>
<keyword evidence="3" id="KW-1185">Reference proteome</keyword>
<dbReference type="RefSeq" id="WP_165307169.1">
    <property type="nucleotide sequence ID" value="NZ_SDPL01000002.1"/>
</dbReference>
<evidence type="ECO:0000256" key="1">
    <source>
        <dbReference type="SAM" id="MobiDB-lite"/>
    </source>
</evidence>